<feature type="transmembrane region" description="Helical" evidence="1">
    <location>
        <begin position="305"/>
        <end position="324"/>
    </location>
</feature>
<dbReference type="EMBL" id="JAFJZO010000025">
    <property type="protein sequence ID" value="KAG5502847.1"/>
    <property type="molecule type" value="Genomic_DNA"/>
</dbReference>
<dbReference type="RefSeq" id="XP_067756619.1">
    <property type="nucleotide sequence ID" value="XM_067900598.1"/>
</dbReference>
<keyword evidence="1" id="KW-0472">Membrane</keyword>
<evidence type="ECO:0000313" key="2">
    <source>
        <dbReference type="EMBL" id="KAG5502847.1"/>
    </source>
</evidence>
<feature type="transmembrane region" description="Helical" evidence="1">
    <location>
        <begin position="418"/>
        <end position="435"/>
    </location>
</feature>
<feature type="transmembrane region" description="Helical" evidence="1">
    <location>
        <begin position="389"/>
        <end position="412"/>
    </location>
</feature>
<evidence type="ECO:0000313" key="3">
    <source>
        <dbReference type="Proteomes" id="UP000674318"/>
    </source>
</evidence>
<feature type="transmembrane region" description="Helical" evidence="1">
    <location>
        <begin position="344"/>
        <end position="377"/>
    </location>
</feature>
<accession>A0A836ICV4</accession>
<dbReference type="AlphaFoldDB" id="A0A836ICV4"/>
<dbReference type="InterPro" id="IPR006876">
    <property type="entry name" value="LMBR1-like_membr_prot"/>
</dbReference>
<dbReference type="Proteomes" id="UP000674318">
    <property type="component" value="Unassembled WGS sequence"/>
</dbReference>
<feature type="transmembrane region" description="Helical" evidence="1">
    <location>
        <begin position="186"/>
        <end position="213"/>
    </location>
</feature>
<feature type="transmembrane region" description="Helical" evidence="1">
    <location>
        <begin position="6"/>
        <end position="26"/>
    </location>
</feature>
<organism evidence="2 3">
    <name type="scientific">Porcisia hertigi</name>
    <dbReference type="NCBI Taxonomy" id="2761500"/>
    <lineage>
        <taxon>Eukaryota</taxon>
        <taxon>Discoba</taxon>
        <taxon>Euglenozoa</taxon>
        <taxon>Kinetoplastea</taxon>
        <taxon>Metakinetoplastina</taxon>
        <taxon>Trypanosomatida</taxon>
        <taxon>Trypanosomatidae</taxon>
        <taxon>Leishmaniinae</taxon>
        <taxon>Porcisia</taxon>
    </lineage>
</organism>
<feature type="transmembrane region" description="Helical" evidence="1">
    <location>
        <begin position="447"/>
        <end position="464"/>
    </location>
</feature>
<feature type="transmembrane region" description="Helical" evidence="1">
    <location>
        <begin position="124"/>
        <end position="145"/>
    </location>
</feature>
<keyword evidence="1" id="KW-1133">Transmembrane helix</keyword>
<sequence length="480" mass="53855">MLNWWLILLIILVPLICIGLTVYVIVYFQSEEDSGWDYVPKSIAGLGFFVALGAILLVPYDVANSPDPTVEHKFSQTINAVLMWEIVLWTMAALAVVVCPLFLFFYEAFDPDKPSVSKQAAQGVISTLVIVVLFAVIVGPCYYYAGFADIELISYAGTPQKALPESPGLFYTENGSRTKMAIPVSFYTYCMGMLCFFGWLLFFFYGGIGVAAYPIGLIKDFQSHTRSISASRFAEEMAIILAKADAILGLCAALQKESRGRISRSTKNKINIVRNEVYFLEAQQSKLIWAYKTAGGSPFIVYGKLLLGIVCVIIMIMWTLQIFVYNTFDADPFLNTLLLRLTDAFGLLGVCAYSILAFYLMWSTFQGQIALGLRFFFFQIHPMKRRDTLVNAFLFNASLLLITSFAVLFFVVRSFRDYVALTAINGLMNVFVAHLRGIGVLLRWVQFFFLGMSILALILALVWPRKKRGDPAKLNLDDLK</sequence>
<dbReference type="PANTHER" id="PTHR31652">
    <property type="entry name" value="LIMR FAMILY PROTEIN DDB_G0283707-RELATED"/>
    <property type="match status" value="1"/>
</dbReference>
<dbReference type="OrthoDB" id="73273at2759"/>
<gene>
    <name evidence="2" type="ORF">JKF63_04617</name>
</gene>
<dbReference type="KEGG" id="phet:94290675"/>
<keyword evidence="1" id="KW-0812">Transmembrane</keyword>
<name>A0A836ICV4_9TRYP</name>
<dbReference type="Pfam" id="PF04791">
    <property type="entry name" value="LMBR1"/>
    <property type="match status" value="1"/>
</dbReference>
<feature type="transmembrane region" description="Helical" evidence="1">
    <location>
        <begin position="38"/>
        <end position="60"/>
    </location>
</feature>
<dbReference type="GeneID" id="94290675"/>
<keyword evidence="3" id="KW-1185">Reference proteome</keyword>
<evidence type="ECO:0000256" key="1">
    <source>
        <dbReference type="SAM" id="Phobius"/>
    </source>
</evidence>
<proteinExistence type="predicted"/>
<feature type="transmembrane region" description="Helical" evidence="1">
    <location>
        <begin position="80"/>
        <end position="104"/>
    </location>
</feature>
<protein>
    <recommendedName>
        <fullName evidence="4">LMBR1-like membrane protein</fullName>
    </recommendedName>
</protein>
<dbReference type="PANTHER" id="PTHR31652:SF1">
    <property type="entry name" value="LMBR1-LIKE MEMBRANE PROTEIN"/>
    <property type="match status" value="1"/>
</dbReference>
<comment type="caution">
    <text evidence="2">The sequence shown here is derived from an EMBL/GenBank/DDBJ whole genome shotgun (WGS) entry which is preliminary data.</text>
</comment>
<reference evidence="2 3" key="1">
    <citation type="submission" date="2021-02" db="EMBL/GenBank/DDBJ databases">
        <title>Porcisia hertigi Genome sequencing and assembly.</title>
        <authorList>
            <person name="Almutairi H."/>
            <person name="Gatherer D."/>
        </authorList>
    </citation>
    <scope>NUCLEOTIDE SEQUENCE [LARGE SCALE GENOMIC DNA]</scope>
    <source>
        <strain evidence="2 3">C119</strain>
    </source>
</reference>
<evidence type="ECO:0008006" key="4">
    <source>
        <dbReference type="Google" id="ProtNLM"/>
    </source>
</evidence>